<dbReference type="EMBL" id="MT012729">
    <property type="protein sequence ID" value="QJQ80420.1"/>
    <property type="molecule type" value="Genomic_DNA"/>
</dbReference>
<keyword evidence="2" id="KW-1185">Reference proteome</keyword>
<sequence length="36" mass="4285">MRVLISKVMLLLRVKYRVGDENYNTKLIRYASTLVK</sequence>
<organism evidence="1 2">
    <name type="scientific">Salmonella phage vB_SenTO17</name>
    <dbReference type="NCBI Taxonomy" id="2732254"/>
    <lineage>
        <taxon>Viruses</taxon>
        <taxon>Duplodnaviria</taxon>
        <taxon>Heunggongvirae</taxon>
        <taxon>Uroviricota</taxon>
        <taxon>Caudoviricetes</taxon>
        <taxon>Sarkviridae</taxon>
        <taxon>Guernseyvirinae</taxon>
        <taxon>Cornellvirus</taxon>
        <taxon>Cornellvirus SenTO17</taxon>
    </lineage>
</organism>
<evidence type="ECO:0000313" key="1">
    <source>
        <dbReference type="EMBL" id="QJQ80420.1"/>
    </source>
</evidence>
<protein>
    <submittedName>
        <fullName evidence="1">Uncharacterized protein</fullName>
    </submittedName>
</protein>
<dbReference type="Proteomes" id="UP000515565">
    <property type="component" value="Segment"/>
</dbReference>
<reference evidence="1 2" key="1">
    <citation type="submission" date="2020-02" db="EMBL/GenBank/DDBJ databases">
        <authorList>
            <person name="Kosznik-Kwasnicka K."/>
            <person name="Grabowski L."/>
            <person name="Grabski M."/>
            <person name="Wegrzyn A."/>
        </authorList>
    </citation>
    <scope>NUCLEOTIDE SEQUENCE [LARGE SCALE GENOMIC DNA]</scope>
</reference>
<evidence type="ECO:0000313" key="2">
    <source>
        <dbReference type="Proteomes" id="UP000515565"/>
    </source>
</evidence>
<proteinExistence type="predicted"/>
<name>A0A7G3SZQ6_9CAUD</name>
<gene>
    <name evidence="1" type="ORF">vBSenTO17_37</name>
</gene>
<accession>A0A7G3SZQ6</accession>